<comment type="caution">
    <text evidence="1">The sequence shown here is derived from an EMBL/GenBank/DDBJ whole genome shotgun (WGS) entry which is preliminary data.</text>
</comment>
<dbReference type="InParanoid" id="A0A395JHV9"/>
<name>A0A395JHV9_9GAMM</name>
<accession>A0A395JHV9</accession>
<reference evidence="1 2" key="1">
    <citation type="submission" date="2018-06" db="EMBL/GenBank/DDBJ databases">
        <title>Genomic Encyclopedia of Type Strains, Phase IV (KMG-IV): sequencing the most valuable type-strain genomes for metagenomic binning, comparative biology and taxonomic classification.</title>
        <authorList>
            <person name="Goeker M."/>
        </authorList>
    </citation>
    <scope>NUCLEOTIDE SEQUENCE [LARGE SCALE GENOMIC DNA]</scope>
    <source>
        <strain evidence="1 2">DSM 24032</strain>
    </source>
</reference>
<dbReference type="OrthoDB" id="823440at2"/>
<sequence length="242" mass="27490">MRSIMKLISKWLFSNLLPSNLQDYIRGYHRSAVLKFHIKRLIQTPENYINLESDASRALMDRIIYGWGNPDWSADSRYLQACAAAALKSNSNILECGSGITTLVMAAVTQSSSIQLLALEHVSQWAERLDSVLRDFGFTNCKVLHVPLTNYQKFDWYDKRKFDNGSYSLVVCDGPPGSTKGGRYGLLPIMHKQLQKGSTILLDDCQRADETKILEQWSSEYQLDYKISGTDKKYADITFLGQ</sequence>
<dbReference type="Gene3D" id="3.40.50.150">
    <property type="entry name" value="Vaccinia Virus protein VP39"/>
    <property type="match status" value="1"/>
</dbReference>
<dbReference type="Proteomes" id="UP000253083">
    <property type="component" value="Unassembled WGS sequence"/>
</dbReference>
<dbReference type="EMBL" id="QNRT01000004">
    <property type="protein sequence ID" value="RBP49169.1"/>
    <property type="molecule type" value="Genomic_DNA"/>
</dbReference>
<keyword evidence="2" id="KW-1185">Reference proteome</keyword>
<dbReference type="InterPro" id="IPR029063">
    <property type="entry name" value="SAM-dependent_MTases_sf"/>
</dbReference>
<organism evidence="1 2">
    <name type="scientific">Arenicella xantha</name>
    <dbReference type="NCBI Taxonomy" id="644221"/>
    <lineage>
        <taxon>Bacteria</taxon>
        <taxon>Pseudomonadati</taxon>
        <taxon>Pseudomonadota</taxon>
        <taxon>Gammaproteobacteria</taxon>
        <taxon>Arenicellales</taxon>
        <taxon>Arenicellaceae</taxon>
        <taxon>Arenicella</taxon>
    </lineage>
</organism>
<evidence type="ECO:0000313" key="1">
    <source>
        <dbReference type="EMBL" id="RBP49169.1"/>
    </source>
</evidence>
<keyword evidence="1" id="KW-0489">Methyltransferase</keyword>
<gene>
    <name evidence="1" type="ORF">DFR28_10495</name>
</gene>
<dbReference type="SUPFAM" id="SSF53335">
    <property type="entry name" value="S-adenosyl-L-methionine-dependent methyltransferases"/>
    <property type="match status" value="1"/>
</dbReference>
<evidence type="ECO:0000313" key="2">
    <source>
        <dbReference type="Proteomes" id="UP000253083"/>
    </source>
</evidence>
<protein>
    <submittedName>
        <fullName evidence="1">Methyltransferase family protein</fullName>
    </submittedName>
</protein>
<proteinExistence type="predicted"/>
<keyword evidence="1" id="KW-0808">Transferase</keyword>
<dbReference type="GO" id="GO:0032259">
    <property type="term" value="P:methylation"/>
    <property type="evidence" value="ECO:0007669"/>
    <property type="project" value="UniProtKB-KW"/>
</dbReference>
<dbReference type="AlphaFoldDB" id="A0A395JHV9"/>
<dbReference type="GO" id="GO:0008168">
    <property type="term" value="F:methyltransferase activity"/>
    <property type="evidence" value="ECO:0007669"/>
    <property type="project" value="UniProtKB-KW"/>
</dbReference>